<feature type="coiled-coil region" evidence="1">
    <location>
        <begin position="3"/>
        <end position="37"/>
    </location>
</feature>
<evidence type="ECO:0000313" key="2">
    <source>
        <dbReference type="EMBL" id="KAK9215370.1"/>
    </source>
</evidence>
<dbReference type="AlphaFoldDB" id="A0AAP0QUC0"/>
<keyword evidence="1" id="KW-0175">Coiled coil</keyword>
<accession>A0AAP0QUC0</accession>
<reference evidence="2 3" key="1">
    <citation type="submission" date="2024-05" db="EMBL/GenBank/DDBJ databases">
        <title>Haplotype-resolved chromosome-level genome assembly of Huyou (Citrus changshanensis).</title>
        <authorList>
            <person name="Miao C."/>
            <person name="Chen W."/>
            <person name="Wu Y."/>
            <person name="Wang L."/>
            <person name="Zhao S."/>
            <person name="Grierson D."/>
            <person name="Xu C."/>
            <person name="Chen K."/>
        </authorList>
    </citation>
    <scope>NUCLEOTIDE SEQUENCE [LARGE SCALE GENOMIC DNA]</scope>
    <source>
        <strain evidence="2">01-14</strain>
        <tissue evidence="2">Leaf</tissue>
    </source>
</reference>
<gene>
    <name evidence="2" type="ORF">WN944_007375</name>
</gene>
<comment type="caution">
    <text evidence="2">The sequence shown here is derived from an EMBL/GenBank/DDBJ whole genome shotgun (WGS) entry which is preliminary data.</text>
</comment>
<proteinExistence type="predicted"/>
<protein>
    <submittedName>
        <fullName evidence="2">Uncharacterized protein</fullName>
    </submittedName>
</protein>
<sequence length="185" mass="21541">MELVSYQDMVAQCKSELHNEEKQLDSLKAKNQLRMQQGVPGEKMELISIKKSILEFSEEVELKEMQISLKQNFAWELSMDYESSKLQFDLIGRMSFGYLKDLKEKEKHFYSFKTGLEDCLQDLEAKERPFGKSVKEFELGEKKFDSIRKAVEDHGKNLELKEKKLSNILQLQLKSEETENSTGDG</sequence>
<keyword evidence="3" id="KW-1185">Reference proteome</keyword>
<evidence type="ECO:0000313" key="3">
    <source>
        <dbReference type="Proteomes" id="UP001428341"/>
    </source>
</evidence>
<dbReference type="EMBL" id="JBCGBO010000003">
    <property type="protein sequence ID" value="KAK9215370.1"/>
    <property type="molecule type" value="Genomic_DNA"/>
</dbReference>
<evidence type="ECO:0000256" key="1">
    <source>
        <dbReference type="SAM" id="Coils"/>
    </source>
</evidence>
<organism evidence="2 3">
    <name type="scientific">Citrus x changshan-huyou</name>
    <dbReference type="NCBI Taxonomy" id="2935761"/>
    <lineage>
        <taxon>Eukaryota</taxon>
        <taxon>Viridiplantae</taxon>
        <taxon>Streptophyta</taxon>
        <taxon>Embryophyta</taxon>
        <taxon>Tracheophyta</taxon>
        <taxon>Spermatophyta</taxon>
        <taxon>Magnoliopsida</taxon>
        <taxon>eudicotyledons</taxon>
        <taxon>Gunneridae</taxon>
        <taxon>Pentapetalae</taxon>
        <taxon>rosids</taxon>
        <taxon>malvids</taxon>
        <taxon>Sapindales</taxon>
        <taxon>Rutaceae</taxon>
        <taxon>Aurantioideae</taxon>
        <taxon>Citrus</taxon>
    </lineage>
</organism>
<dbReference type="Proteomes" id="UP001428341">
    <property type="component" value="Unassembled WGS sequence"/>
</dbReference>
<name>A0AAP0QUC0_9ROSI</name>